<keyword evidence="1" id="KW-0175">Coiled coil</keyword>
<dbReference type="Proteomes" id="UP000738325">
    <property type="component" value="Unassembled WGS sequence"/>
</dbReference>
<evidence type="ECO:0000313" key="3">
    <source>
        <dbReference type="EMBL" id="KAG0319332.1"/>
    </source>
</evidence>
<organism evidence="3 4">
    <name type="scientific">Dissophora globulifera</name>
    <dbReference type="NCBI Taxonomy" id="979702"/>
    <lineage>
        <taxon>Eukaryota</taxon>
        <taxon>Fungi</taxon>
        <taxon>Fungi incertae sedis</taxon>
        <taxon>Mucoromycota</taxon>
        <taxon>Mortierellomycotina</taxon>
        <taxon>Mortierellomycetes</taxon>
        <taxon>Mortierellales</taxon>
        <taxon>Mortierellaceae</taxon>
        <taxon>Dissophora</taxon>
    </lineage>
</organism>
<protein>
    <submittedName>
        <fullName evidence="3">Uncharacterized protein</fullName>
    </submittedName>
</protein>
<name>A0A9P6UU55_9FUNG</name>
<feature type="compositionally biased region" description="Acidic residues" evidence="2">
    <location>
        <begin position="72"/>
        <end position="84"/>
    </location>
</feature>
<dbReference type="EMBL" id="JAAAIP010000328">
    <property type="protein sequence ID" value="KAG0319332.1"/>
    <property type="molecule type" value="Genomic_DNA"/>
</dbReference>
<feature type="region of interest" description="Disordered" evidence="2">
    <location>
        <begin position="501"/>
        <end position="523"/>
    </location>
</feature>
<accession>A0A9P6UU55</accession>
<gene>
    <name evidence="3" type="ORF">BGZ99_005152</name>
</gene>
<evidence type="ECO:0000313" key="4">
    <source>
        <dbReference type="Proteomes" id="UP000738325"/>
    </source>
</evidence>
<comment type="caution">
    <text evidence="3">The sequence shown here is derived from an EMBL/GenBank/DDBJ whole genome shotgun (WGS) entry which is preliminary data.</text>
</comment>
<feature type="compositionally biased region" description="Low complexity" evidence="2">
    <location>
        <begin position="719"/>
        <end position="728"/>
    </location>
</feature>
<feature type="coiled-coil region" evidence="1">
    <location>
        <begin position="114"/>
        <end position="178"/>
    </location>
</feature>
<sequence length="849" mass="94859">MSAQAASTHTIHNDAVTTIVARTTTIVSEHEEIITPEDDQYHQGVRKTLKDYWFPSHAEENEGNEDHANAHDDDDNNNEDDETDGQDHSDHSDPSLLKPNSVMRRAYDYWKSLTQDAEEKAKELVLQAKDARDEAAQEAKWAMFGYKREARERFEAAEQKYRDALAAAEKVHEDAQEKARSRWFQQKDSTQKEVNEDSYNKAIRIRNHATTNGINEDEITHKKWDQFKAAVDSLAFNPPKYACSPSSQFWFSRQNPASDSGWDCREIWDHPGRKDHGHHHLLKPLPKKHLPLEKVHSVFEDLWRQAGLKAKTAPSATSFEPTLKSVKEYYHGLLDRIAHGEKGAVDELDTVSEKIKGKLHEAEYREEQTEAWLMSQWNAVVHNAGEAKTQYERAFKSGIKHVKDARSDAYNTLRDNIQKSLNTARNNIGDAVKLAKDDKTKVQQAIQNASASFSNTLKDAEVKIKAAPKNAYDHAIETFHKDTAQLKVKLEHAAAVASSLSHRASKSASSVSHGASKSVASISRHASKSVSSAAAHASKSSQSIRKEVHDKLHDAKLSVGSIKNRASSEYGRATSSVSAMWGAATPFSPLLRVQDSYHRLLGDANQNLFGEQSAYVAPQEMSSVYGAITAFYFLYLARRIWLKRKCCSAAVSGKEVHGDLYVTKKGERRHSHSHGHNHSHHHRHHQDSDESDDQLYHRHRDRHGKHGRHEHGELEEHGMASSSSLAGHSHSHSGHHDNEHRGHHHHHHSFAAVLETFTSVVPVTMTLLVLLELAGFTRIGLHTLFAGLVASQVIRGGYLNGLMEHLGILDSALGETVAGENAVEIGNTLAWTVFGLACAANVIKALHEQ</sequence>
<evidence type="ECO:0000256" key="1">
    <source>
        <dbReference type="SAM" id="Coils"/>
    </source>
</evidence>
<dbReference type="OrthoDB" id="2441315at2759"/>
<feature type="compositionally biased region" description="Basic residues" evidence="2">
    <location>
        <begin position="666"/>
        <end position="685"/>
    </location>
</feature>
<dbReference type="AlphaFoldDB" id="A0A9P6UU55"/>
<proteinExistence type="predicted"/>
<evidence type="ECO:0000256" key="2">
    <source>
        <dbReference type="SAM" id="MobiDB-lite"/>
    </source>
</evidence>
<feature type="region of interest" description="Disordered" evidence="2">
    <location>
        <begin position="666"/>
        <end position="747"/>
    </location>
</feature>
<feature type="compositionally biased region" description="Basic residues" evidence="2">
    <location>
        <begin position="697"/>
        <end position="709"/>
    </location>
</feature>
<reference evidence="3" key="1">
    <citation type="journal article" date="2020" name="Fungal Divers.">
        <title>Resolving the Mortierellaceae phylogeny through synthesis of multi-gene phylogenetics and phylogenomics.</title>
        <authorList>
            <person name="Vandepol N."/>
            <person name="Liber J."/>
            <person name="Desiro A."/>
            <person name="Na H."/>
            <person name="Kennedy M."/>
            <person name="Barry K."/>
            <person name="Grigoriev I.V."/>
            <person name="Miller A.N."/>
            <person name="O'Donnell K."/>
            <person name="Stajich J.E."/>
            <person name="Bonito G."/>
        </authorList>
    </citation>
    <scope>NUCLEOTIDE SEQUENCE</scope>
    <source>
        <strain evidence="3">REB-010B</strain>
    </source>
</reference>
<keyword evidence="4" id="KW-1185">Reference proteome</keyword>
<feature type="compositionally biased region" description="Basic and acidic residues" evidence="2">
    <location>
        <begin position="59"/>
        <end position="71"/>
    </location>
</feature>
<feature type="region of interest" description="Disordered" evidence="2">
    <location>
        <begin position="59"/>
        <end position="100"/>
    </location>
</feature>